<feature type="compositionally biased region" description="Low complexity" evidence="1">
    <location>
        <begin position="195"/>
        <end position="212"/>
    </location>
</feature>
<dbReference type="AlphaFoldDB" id="A0A9N8E4A8"/>
<comment type="caution">
    <text evidence="2">The sequence shown here is derived from an EMBL/GenBank/DDBJ whole genome shotgun (WGS) entry which is preliminary data.</text>
</comment>
<gene>
    <name evidence="2" type="ORF">SEMRO_537_G162270.1</name>
</gene>
<keyword evidence="3" id="KW-1185">Reference proteome</keyword>
<name>A0A9N8E4A8_9STRA</name>
<protein>
    <submittedName>
        <fullName evidence="2">Uncharacterized protein</fullName>
    </submittedName>
</protein>
<dbReference type="Proteomes" id="UP001153069">
    <property type="component" value="Unassembled WGS sequence"/>
</dbReference>
<dbReference type="EMBL" id="CAICTM010000536">
    <property type="protein sequence ID" value="CAB9512444.1"/>
    <property type="molecule type" value="Genomic_DNA"/>
</dbReference>
<accession>A0A9N8E4A8</accession>
<evidence type="ECO:0000313" key="3">
    <source>
        <dbReference type="Proteomes" id="UP001153069"/>
    </source>
</evidence>
<sequence>MGRTSSSLEIPEAQGLTWRDTFFDNDTDVIAVFDFDYEAVQQFQRDVCGVTLLIPPIGCFAACCCVPCMYTQQIEWDTYSKHVCITQDGIKFVKDKRKSMCGFSFQDLGKESKTVPFDKITDCDVTEPAGATCFCIENVLPVLNVDTASSGNGGDSGPRHELSLSGLEKPLELKNLAWAMKRAQAGGGTYGSGGAAATPQQHQQQSFPQAPAGGTMNDRGDSSETNALLKDIRQELRELNKQLRKQSSS</sequence>
<proteinExistence type="predicted"/>
<reference evidence="2" key="1">
    <citation type="submission" date="2020-06" db="EMBL/GenBank/DDBJ databases">
        <authorList>
            <consortium name="Plant Systems Biology data submission"/>
        </authorList>
    </citation>
    <scope>NUCLEOTIDE SEQUENCE</scope>
    <source>
        <strain evidence="2">D6</strain>
    </source>
</reference>
<evidence type="ECO:0000256" key="1">
    <source>
        <dbReference type="SAM" id="MobiDB-lite"/>
    </source>
</evidence>
<evidence type="ECO:0000313" key="2">
    <source>
        <dbReference type="EMBL" id="CAB9512444.1"/>
    </source>
</evidence>
<organism evidence="2 3">
    <name type="scientific">Seminavis robusta</name>
    <dbReference type="NCBI Taxonomy" id="568900"/>
    <lineage>
        <taxon>Eukaryota</taxon>
        <taxon>Sar</taxon>
        <taxon>Stramenopiles</taxon>
        <taxon>Ochrophyta</taxon>
        <taxon>Bacillariophyta</taxon>
        <taxon>Bacillariophyceae</taxon>
        <taxon>Bacillariophycidae</taxon>
        <taxon>Naviculales</taxon>
        <taxon>Naviculaceae</taxon>
        <taxon>Seminavis</taxon>
    </lineage>
</organism>
<feature type="region of interest" description="Disordered" evidence="1">
    <location>
        <begin position="188"/>
        <end position="228"/>
    </location>
</feature>